<feature type="region of interest" description="Disordered" evidence="4">
    <location>
        <begin position="859"/>
        <end position="1186"/>
    </location>
</feature>
<feature type="region of interest" description="Disordered" evidence="4">
    <location>
        <begin position="792"/>
        <end position="824"/>
    </location>
</feature>
<feature type="transmembrane region" description="Helical" evidence="5">
    <location>
        <begin position="215"/>
        <end position="233"/>
    </location>
</feature>
<feature type="transmembrane region" description="Helical" evidence="5">
    <location>
        <begin position="496"/>
        <end position="519"/>
    </location>
</feature>
<dbReference type="GO" id="GO:0005524">
    <property type="term" value="F:ATP binding"/>
    <property type="evidence" value="ECO:0007669"/>
    <property type="project" value="UniProtKB-KW"/>
</dbReference>
<dbReference type="InterPro" id="IPR017871">
    <property type="entry name" value="ABC_transporter-like_CS"/>
</dbReference>
<feature type="transmembrane region" description="Helical" evidence="5">
    <location>
        <begin position="466"/>
        <end position="490"/>
    </location>
</feature>
<keyword evidence="2" id="KW-0067">ATP-binding</keyword>
<keyword evidence="1" id="KW-0547">Nucleotide-binding</keyword>
<feature type="transmembrane region" description="Helical" evidence="5">
    <location>
        <begin position="129"/>
        <end position="152"/>
    </location>
</feature>
<feature type="compositionally biased region" description="Polar residues" evidence="4">
    <location>
        <begin position="863"/>
        <end position="873"/>
    </location>
</feature>
<keyword evidence="3" id="KW-0175">Coiled coil</keyword>
<feature type="transmembrane region" description="Helical" evidence="5">
    <location>
        <begin position="25"/>
        <end position="49"/>
    </location>
</feature>
<dbReference type="InterPro" id="IPR003593">
    <property type="entry name" value="AAA+_ATPase"/>
</dbReference>
<gene>
    <name evidence="7" type="primary">ABCF2</name>
    <name evidence="7" type="ORF">AK812_SmicGene12630</name>
</gene>
<evidence type="ECO:0000313" key="8">
    <source>
        <dbReference type="Proteomes" id="UP000186817"/>
    </source>
</evidence>
<feature type="compositionally biased region" description="Basic residues" evidence="4">
    <location>
        <begin position="1250"/>
        <end position="1263"/>
    </location>
</feature>
<feature type="transmembrane region" description="Helical" evidence="5">
    <location>
        <begin position="540"/>
        <end position="557"/>
    </location>
</feature>
<dbReference type="OrthoDB" id="421753at2759"/>
<dbReference type="InterPro" id="IPR027417">
    <property type="entry name" value="P-loop_NTPase"/>
</dbReference>
<dbReference type="SUPFAM" id="SSF52540">
    <property type="entry name" value="P-loop containing nucleoside triphosphate hydrolases"/>
    <property type="match status" value="2"/>
</dbReference>
<dbReference type="GO" id="GO:0016887">
    <property type="term" value="F:ATP hydrolysis activity"/>
    <property type="evidence" value="ECO:0007669"/>
    <property type="project" value="InterPro"/>
</dbReference>
<protein>
    <submittedName>
        <fullName evidence="7">ABC transporter F family member 2</fullName>
    </submittedName>
</protein>
<dbReference type="FunFam" id="3.40.50.300:FF:000011">
    <property type="entry name" value="Putative ABC transporter ATP-binding component"/>
    <property type="match status" value="1"/>
</dbReference>
<evidence type="ECO:0000259" key="6">
    <source>
        <dbReference type="PROSITE" id="PS50893"/>
    </source>
</evidence>
<evidence type="ECO:0000256" key="3">
    <source>
        <dbReference type="SAM" id="Coils"/>
    </source>
</evidence>
<evidence type="ECO:0000256" key="4">
    <source>
        <dbReference type="SAM" id="MobiDB-lite"/>
    </source>
</evidence>
<reference evidence="7 8" key="1">
    <citation type="submission" date="2016-02" db="EMBL/GenBank/DDBJ databases">
        <title>Genome analysis of coral dinoflagellate symbionts highlights evolutionary adaptations to a symbiotic lifestyle.</title>
        <authorList>
            <person name="Aranda M."/>
            <person name="Li Y."/>
            <person name="Liew Y.J."/>
            <person name="Baumgarten S."/>
            <person name="Simakov O."/>
            <person name="Wilson M."/>
            <person name="Piel J."/>
            <person name="Ashoor H."/>
            <person name="Bougouffa S."/>
            <person name="Bajic V.B."/>
            <person name="Ryu T."/>
            <person name="Ravasi T."/>
            <person name="Bayer T."/>
            <person name="Micklem G."/>
            <person name="Kim H."/>
            <person name="Bhak J."/>
            <person name="Lajeunesse T.C."/>
            <person name="Voolstra C.R."/>
        </authorList>
    </citation>
    <scope>NUCLEOTIDE SEQUENCE [LARGE SCALE GENOMIC DNA]</scope>
    <source>
        <strain evidence="7 8">CCMP2467</strain>
    </source>
</reference>
<feature type="domain" description="ABC transporter" evidence="6">
    <location>
        <begin position="1635"/>
        <end position="1855"/>
    </location>
</feature>
<keyword evidence="8" id="KW-1185">Reference proteome</keyword>
<name>A0A1Q9EAC8_SYMMI</name>
<comment type="caution">
    <text evidence="7">The sequence shown here is derived from an EMBL/GenBank/DDBJ whole genome shotgun (WGS) entry which is preliminary data.</text>
</comment>
<dbReference type="EMBL" id="LSRX01000213">
    <property type="protein sequence ID" value="OLQ04361.1"/>
    <property type="molecule type" value="Genomic_DNA"/>
</dbReference>
<evidence type="ECO:0000256" key="5">
    <source>
        <dbReference type="SAM" id="Phobius"/>
    </source>
</evidence>
<feature type="coiled-coil region" evidence="3">
    <location>
        <begin position="1539"/>
        <end position="1578"/>
    </location>
</feature>
<feature type="compositionally biased region" description="Low complexity" evidence="4">
    <location>
        <begin position="1157"/>
        <end position="1180"/>
    </location>
</feature>
<dbReference type="PANTHER" id="PTHR42855">
    <property type="entry name" value="ABC TRANSPORTER ATP-BINDING SUBUNIT"/>
    <property type="match status" value="1"/>
</dbReference>
<feature type="region of interest" description="Disordered" evidence="4">
    <location>
        <begin position="1223"/>
        <end position="1270"/>
    </location>
</feature>
<dbReference type="Gene3D" id="3.40.50.300">
    <property type="entry name" value="P-loop containing nucleotide triphosphate hydrolases"/>
    <property type="match status" value="2"/>
</dbReference>
<feature type="compositionally biased region" description="Low complexity" evidence="4">
    <location>
        <begin position="987"/>
        <end position="1000"/>
    </location>
</feature>
<organism evidence="7 8">
    <name type="scientific">Symbiodinium microadriaticum</name>
    <name type="common">Dinoflagellate</name>
    <name type="synonym">Zooxanthella microadriatica</name>
    <dbReference type="NCBI Taxonomy" id="2951"/>
    <lineage>
        <taxon>Eukaryota</taxon>
        <taxon>Sar</taxon>
        <taxon>Alveolata</taxon>
        <taxon>Dinophyceae</taxon>
        <taxon>Suessiales</taxon>
        <taxon>Symbiodiniaceae</taxon>
        <taxon>Symbiodinium</taxon>
    </lineage>
</organism>
<evidence type="ECO:0000256" key="1">
    <source>
        <dbReference type="ARBA" id="ARBA00022741"/>
    </source>
</evidence>
<dbReference type="PROSITE" id="PS50893">
    <property type="entry name" value="ABC_TRANSPORTER_2"/>
    <property type="match status" value="2"/>
</dbReference>
<dbReference type="PROSITE" id="PS00211">
    <property type="entry name" value="ABC_TRANSPORTER_1"/>
    <property type="match status" value="2"/>
</dbReference>
<dbReference type="PANTHER" id="PTHR42855:SF1">
    <property type="entry name" value="ABC TRANSPORTER DOMAIN-CONTAINING PROTEIN"/>
    <property type="match status" value="1"/>
</dbReference>
<feature type="region of interest" description="Disordered" evidence="4">
    <location>
        <begin position="719"/>
        <end position="777"/>
    </location>
</feature>
<sequence>MSDPPHDSGWPEWLAWEMNISSRSALWLLGGVLVLWISSVLTYGCCTSIQTGSFYEPITISSIAWKRKKDWRMLLNYAMLLPLHFLRSMETASGDKNVYSSTERAFLATQRRVFNDAVINFLTVRRSMMFVSVVFCVLAFFIEAADVPAAMMTRKQWIHKSRIEIDGDVVRFPQFVLMTNKTWNTKDPEAWFAYSKHLYTGMFAKIISQTAMMDILQAVLEVACQGVSCYLLWWSLRKWSHFNRSHRGVLTGWAFSLVAPFLATVIPTRLFVDWTVLDPVVHTFASEMSQHMGNHTEDLASTVNQACLQLIHMEAQGTVENAESFAIKTCSTLRMTPNRHLKCCSFIKLVDFDFRPIHSTCDKVEDYLKQPDRFHKQAIEQSTELCRTTVMPNLKGTIELGFENALQVAASAGPIAQRMKQSVSLGMGFVNGLRGFNTIMPAALALAPALLRGALKVKVTAPQSTIPGMFVVVLPLLYCPMTWGMYHIFFQLLGDFWMLLGLLVMAFGPMVYLALGSYYTITRPLTDKAVAQVMVSMNRASTILAIIGYVFICTFAWKRYKLTIGEEESEENASVERDAYKYIAEQVSVLQPSFWIKLAGVAMAKYFFTTLAGVDWMMVEIGKQRRYEILMEISQKIKALETSGTAVRYPEGLKTEVERRENLQAAEERLLRLDCVFYILYDEVPVHVVEEEDINPQMPSMRRRTTVLAPAVSRIFEEVEMQDVEQNSKNDETTSGAGVPTPLPSQIELSESEPRMPQPQDVADARGEPPRPSTLDNAWSFFFGLRVPNQSRPQARSLAAPRPAQGWPPPPTSTVPGSQSWRPQMPLVSDWAQGVQYHPTPHFAANSVLPAQWQEVQPKRSCLKQSPSPTSSLAPGPAPQEVKETMPSWLESSSQQPAHVPAEPSQTPHTPLQEDPERPGQGETEQEDPERPGQGETEQAETAVTEPAALTRPEAAAEELPTTYVEDDNQIAPFEEEPLESEEEVQPNEFSSKPIESPSPTSSPAPGPAPQEVKETMPSWLESSSQQPAHVPAEPSQTPHTPLQEDPERPGQGETEQAETAVTEPATALARPEARREAEAPREPAEEDDAQIKDDLGQNREPVPPKHDDGQSVERAAVAAAEELPATSVEDDSRVAPFCENPFESQSQEHWAQKPMASLRPAAVPAAPPASALQRAAAKPQPALRPPGSLPTAAAFGLLSLCRALRLSRPPVPRLRWRAVRLARKESTQSSGKSGAASRSFAGAKETPRVRRRRQRRQRPKVLRKPELDPNEVPEVQPAIIVDEVSWTPAVKGAGEKGRYSTKPVLESVSWSVCRKQKIGLIGPNGCGKSSQLLMLLGQIEPTGGRIMKHPANMKIAYMQQEADLDNGKTTFEELLSVFGDRALADVDSAIKEATADARLEQLDELVEERNLTEKHLGEVEDLILQLDLVSYRNTLARDMSGGWQMRVALGKIILSRPDLILLDEPTNHIDLETVEFMEELLRAQDVAMVIVSHDRYFLNQVCNRIVEIADGESKTYFGNYVEYLQARDGAFYSEWQEYNLHRDRVLALKKRIKKLQQRFLMDTLKQKKQDLEKLLANAPPKPEVKVVKNFRFPCSLSVASMDDEAFTKESSVDEEPSENVDDVWGSEVEPLPLLEVENLNVAFPEKEILKNISFTLRQGEKVAVVGPNGCGKSTLVKALVNDLDKSGRVEGQASITSAGSAYFPQRLAEAFNTEEGSVQDALYMSCTSMDVERAGGIEAVLDRLRLNGITAKQPVSSLSGGEKARLAFAKFLLKPVALLVLDEPTNHLDIPTRELLEDALKSFEGAALVVSHDRFFLREFSTRVLEVSKGNIIDHPSWDDYQAPLPVAHCPLFAGSQPFSTPPRTRALATAIARQLRLPKVLLPRSQMLPAGAESWHAPLALLALGERRKSCTSSVRASCQNGVQQHNEAESKASYPHFQGGADVSAGLPFASGATSVSLPSSIWWATFWYTAGIYNTATLRRVSKETRALVMQPRFWHGVRMLVPDSCGCMHPQIFKKTLF</sequence>
<keyword evidence="5" id="KW-0472">Membrane</keyword>
<feature type="transmembrane region" description="Helical" evidence="5">
    <location>
        <begin position="253"/>
        <end position="272"/>
    </location>
</feature>
<accession>A0A1Q9EAC8</accession>
<dbReference type="InterPro" id="IPR003439">
    <property type="entry name" value="ABC_transporter-like_ATP-bd"/>
</dbReference>
<keyword evidence="5" id="KW-1133">Transmembrane helix</keyword>
<dbReference type="SMART" id="SM00382">
    <property type="entry name" value="AAA"/>
    <property type="match status" value="2"/>
</dbReference>
<evidence type="ECO:0000313" key="7">
    <source>
        <dbReference type="EMBL" id="OLQ04361.1"/>
    </source>
</evidence>
<evidence type="ECO:0000256" key="2">
    <source>
        <dbReference type="ARBA" id="ARBA00022840"/>
    </source>
</evidence>
<feature type="compositionally biased region" description="Basic and acidic residues" evidence="4">
    <location>
        <begin position="1072"/>
        <end position="1112"/>
    </location>
</feature>
<keyword evidence="5" id="KW-0812">Transmembrane</keyword>
<dbReference type="CDD" id="cd03221">
    <property type="entry name" value="ABCF_EF-3"/>
    <property type="match status" value="2"/>
</dbReference>
<feature type="domain" description="ABC transporter" evidence="6">
    <location>
        <begin position="1280"/>
        <end position="1536"/>
    </location>
</feature>
<feature type="compositionally biased region" description="Acidic residues" evidence="4">
    <location>
        <begin position="965"/>
        <end position="986"/>
    </location>
</feature>
<feature type="compositionally biased region" description="Low complexity" evidence="4">
    <location>
        <begin position="1113"/>
        <end position="1123"/>
    </location>
</feature>
<dbReference type="Pfam" id="PF00005">
    <property type="entry name" value="ABC_tran"/>
    <property type="match status" value="2"/>
</dbReference>
<proteinExistence type="predicted"/>
<dbReference type="InterPro" id="IPR051309">
    <property type="entry name" value="ABCF_ATPase"/>
</dbReference>
<dbReference type="Proteomes" id="UP000186817">
    <property type="component" value="Unassembled WGS sequence"/>
</dbReference>